<evidence type="ECO:0000256" key="5">
    <source>
        <dbReference type="ARBA" id="ARBA00022989"/>
    </source>
</evidence>
<feature type="transmembrane region" description="Helical" evidence="9">
    <location>
        <begin position="91"/>
        <end position="110"/>
    </location>
</feature>
<keyword evidence="12" id="KW-1185">Reference proteome</keyword>
<keyword evidence="3" id="KW-1003">Cell membrane</keyword>
<dbReference type="PANTHER" id="PTHR23502">
    <property type="entry name" value="MAJOR FACILITATOR SUPERFAMILY"/>
    <property type="match status" value="1"/>
</dbReference>
<dbReference type="Pfam" id="PF07690">
    <property type="entry name" value="MFS_1"/>
    <property type="match status" value="1"/>
</dbReference>
<evidence type="ECO:0000313" key="12">
    <source>
        <dbReference type="Proteomes" id="UP001305779"/>
    </source>
</evidence>
<keyword evidence="4 9" id="KW-0812">Transmembrane</keyword>
<evidence type="ECO:0000256" key="9">
    <source>
        <dbReference type="SAM" id="Phobius"/>
    </source>
</evidence>
<feature type="transmembrane region" description="Helical" evidence="9">
    <location>
        <begin position="147"/>
        <end position="169"/>
    </location>
</feature>
<evidence type="ECO:0000313" key="11">
    <source>
        <dbReference type="EMBL" id="KAK4502558.1"/>
    </source>
</evidence>
<feature type="transmembrane region" description="Helical" evidence="9">
    <location>
        <begin position="390"/>
        <end position="412"/>
    </location>
</feature>
<comment type="similarity">
    <text evidence="7">Belongs to the major facilitator superfamily. DHA1 family. Polyamines/proton antiporter (TC 2.A.1.2.16) subfamily.</text>
</comment>
<keyword evidence="2" id="KW-0813">Transport</keyword>
<organism evidence="11 12">
    <name type="scientific">Zasmidium cellare</name>
    <name type="common">Wine cellar mold</name>
    <name type="synonym">Racodium cellare</name>
    <dbReference type="NCBI Taxonomy" id="395010"/>
    <lineage>
        <taxon>Eukaryota</taxon>
        <taxon>Fungi</taxon>
        <taxon>Dikarya</taxon>
        <taxon>Ascomycota</taxon>
        <taxon>Pezizomycotina</taxon>
        <taxon>Dothideomycetes</taxon>
        <taxon>Dothideomycetidae</taxon>
        <taxon>Mycosphaerellales</taxon>
        <taxon>Mycosphaerellaceae</taxon>
        <taxon>Zasmidium</taxon>
    </lineage>
</organism>
<dbReference type="PROSITE" id="PS50850">
    <property type="entry name" value="MFS"/>
    <property type="match status" value="1"/>
</dbReference>
<dbReference type="Proteomes" id="UP001305779">
    <property type="component" value="Unassembled WGS sequence"/>
</dbReference>
<name>A0ABR0EN67_ZASCE</name>
<evidence type="ECO:0000256" key="2">
    <source>
        <dbReference type="ARBA" id="ARBA00022448"/>
    </source>
</evidence>
<evidence type="ECO:0000259" key="10">
    <source>
        <dbReference type="PROSITE" id="PS50850"/>
    </source>
</evidence>
<gene>
    <name evidence="11" type="ORF">PRZ48_005984</name>
</gene>
<feature type="compositionally biased region" description="Basic and acidic residues" evidence="8">
    <location>
        <begin position="497"/>
        <end position="510"/>
    </location>
</feature>
<comment type="caution">
    <text evidence="11">The sequence shown here is derived from an EMBL/GenBank/DDBJ whole genome shotgun (WGS) entry which is preliminary data.</text>
</comment>
<feature type="transmembrane region" description="Helical" evidence="9">
    <location>
        <begin position="122"/>
        <end position="141"/>
    </location>
</feature>
<proteinExistence type="inferred from homology"/>
<feature type="transmembrane region" description="Helical" evidence="9">
    <location>
        <begin position="323"/>
        <end position="341"/>
    </location>
</feature>
<dbReference type="InterPro" id="IPR020846">
    <property type="entry name" value="MFS_dom"/>
</dbReference>
<evidence type="ECO:0000256" key="8">
    <source>
        <dbReference type="SAM" id="MobiDB-lite"/>
    </source>
</evidence>
<evidence type="ECO:0000256" key="4">
    <source>
        <dbReference type="ARBA" id="ARBA00022692"/>
    </source>
</evidence>
<feature type="compositionally biased region" description="Acidic residues" evidence="8">
    <location>
        <begin position="511"/>
        <end position="529"/>
    </location>
</feature>
<dbReference type="EMBL" id="JAXOVC010000004">
    <property type="protein sequence ID" value="KAK4502558.1"/>
    <property type="molecule type" value="Genomic_DNA"/>
</dbReference>
<feature type="domain" description="Major facilitator superfamily (MFS) profile" evidence="10">
    <location>
        <begin position="55"/>
        <end position="481"/>
    </location>
</feature>
<accession>A0ABR0EN67</accession>
<dbReference type="PANTHER" id="PTHR23502:SF186">
    <property type="entry name" value="MAJOR FACILITATOR SUPERFAMILY (MFS) PROFILE DOMAIN-CONTAINING PROTEIN"/>
    <property type="match status" value="1"/>
</dbReference>
<evidence type="ECO:0000256" key="3">
    <source>
        <dbReference type="ARBA" id="ARBA00022475"/>
    </source>
</evidence>
<feature type="transmembrane region" description="Helical" evidence="9">
    <location>
        <begin position="210"/>
        <end position="229"/>
    </location>
</feature>
<feature type="transmembrane region" description="Helical" evidence="9">
    <location>
        <begin position="181"/>
        <end position="204"/>
    </location>
</feature>
<sequence length="553" mass="61257">MEAIGRVFSRPQAKPYRTRKLSKSIEVHLDERGLLKFSPNDVENPKNWSTARRIYITAACIVTIMNGSMASSSPSGCLPSISEKLHVSQEVAKLTVTLFVVGFASGPALWAPLSEYFGRRGIMLGTFICYFSFTFLCAFTPNIGGLLVGRFLCGTFISGALSNTPGVFVDIWGPIERNLCMALFTIALDVGPAVGPITSGFYQLKLDWRWSFYQLLWVSGFTLFILPTVPETLQSRCLLHKARRLRKIPGYEHVKAPIEVEGKTLPQIFKIALLRPWRIVFDPIAGLTAIYITVVYTLLYMLFTIFPIAFIEIRGWNAGVGELPLLSVVVGALISGVYVYALSFRERKKIQNGHKFTPEDSLPVGMVGAICFPIGMFMLAWGGMYAHVHWIVPSIGGVFVSIAITLLFIAFLNYLSESYLMYAASAQAGNQIIRSAIAASAPLFSSQMFSKMTLGGGGSMIGGISVLLAPIPFIFYRYGAKIRQKSKFAPTPEAEEKEEKEVEKDAQGAREDEEPEEKTEEVESPGLDDESVHSETRFNDSDEIEKGEKRHDL</sequence>
<feature type="compositionally biased region" description="Basic and acidic residues" evidence="8">
    <location>
        <begin position="530"/>
        <end position="553"/>
    </location>
</feature>
<dbReference type="InterPro" id="IPR036259">
    <property type="entry name" value="MFS_trans_sf"/>
</dbReference>
<protein>
    <recommendedName>
        <fullName evidence="10">Major facilitator superfamily (MFS) profile domain-containing protein</fullName>
    </recommendedName>
</protein>
<feature type="region of interest" description="Disordered" evidence="8">
    <location>
        <begin position="488"/>
        <end position="553"/>
    </location>
</feature>
<comment type="subcellular location">
    <subcellularLocation>
        <location evidence="1">Cell membrane</location>
        <topology evidence="1">Multi-pass membrane protein</topology>
    </subcellularLocation>
</comment>
<keyword evidence="6 9" id="KW-0472">Membrane</keyword>
<dbReference type="CDD" id="cd17323">
    <property type="entry name" value="MFS_Tpo1_MDR_like"/>
    <property type="match status" value="1"/>
</dbReference>
<feature type="transmembrane region" description="Helical" evidence="9">
    <location>
        <begin position="362"/>
        <end position="384"/>
    </location>
</feature>
<keyword evidence="5 9" id="KW-1133">Transmembrane helix</keyword>
<dbReference type="SUPFAM" id="SSF103473">
    <property type="entry name" value="MFS general substrate transporter"/>
    <property type="match status" value="1"/>
</dbReference>
<dbReference type="Gene3D" id="1.20.1250.20">
    <property type="entry name" value="MFS general substrate transporter like domains"/>
    <property type="match status" value="1"/>
</dbReference>
<evidence type="ECO:0000256" key="1">
    <source>
        <dbReference type="ARBA" id="ARBA00004651"/>
    </source>
</evidence>
<reference evidence="11 12" key="1">
    <citation type="journal article" date="2023" name="G3 (Bethesda)">
        <title>A chromosome-level genome assembly of Zasmidium syzygii isolated from banana leaves.</title>
        <authorList>
            <person name="van Westerhoven A.C."/>
            <person name="Mehrabi R."/>
            <person name="Talebi R."/>
            <person name="Steentjes M.B.F."/>
            <person name="Corcolon B."/>
            <person name="Chong P.A."/>
            <person name="Kema G.H.J."/>
            <person name="Seidl M.F."/>
        </authorList>
    </citation>
    <scope>NUCLEOTIDE SEQUENCE [LARGE SCALE GENOMIC DNA]</scope>
    <source>
        <strain evidence="11 12">P124</strain>
    </source>
</reference>
<feature type="transmembrane region" description="Helical" evidence="9">
    <location>
        <begin position="456"/>
        <end position="478"/>
    </location>
</feature>
<feature type="transmembrane region" description="Helical" evidence="9">
    <location>
        <begin position="284"/>
        <end position="311"/>
    </location>
</feature>
<evidence type="ECO:0000256" key="7">
    <source>
        <dbReference type="ARBA" id="ARBA00038459"/>
    </source>
</evidence>
<evidence type="ECO:0000256" key="6">
    <source>
        <dbReference type="ARBA" id="ARBA00023136"/>
    </source>
</evidence>
<dbReference type="InterPro" id="IPR011701">
    <property type="entry name" value="MFS"/>
</dbReference>